<reference evidence="2" key="1">
    <citation type="submission" date="2023-06" db="EMBL/GenBank/DDBJ databases">
        <title>Genome-scale phylogeny and comparative genomics of the fungal order Sordariales.</title>
        <authorList>
            <consortium name="Lawrence Berkeley National Laboratory"/>
            <person name="Hensen N."/>
            <person name="Bonometti L."/>
            <person name="Westerberg I."/>
            <person name="Brannstrom I.O."/>
            <person name="Guillou S."/>
            <person name="Cros-Aarteil S."/>
            <person name="Calhoun S."/>
            <person name="Haridas S."/>
            <person name="Kuo A."/>
            <person name="Mondo S."/>
            <person name="Pangilinan J."/>
            <person name="Riley R."/>
            <person name="Labutti K."/>
            <person name="Andreopoulos B."/>
            <person name="Lipzen A."/>
            <person name="Chen C."/>
            <person name="Yanf M."/>
            <person name="Daum C."/>
            <person name="Ng V."/>
            <person name="Clum A."/>
            <person name="Steindorff A."/>
            <person name="Ohm R."/>
            <person name="Martin F."/>
            <person name="Silar P."/>
            <person name="Natvig D."/>
            <person name="Lalanne C."/>
            <person name="Gautier V."/>
            <person name="Ament-Velasquez S.L."/>
            <person name="Kruys A."/>
            <person name="Hutchinson M.I."/>
            <person name="Powell A.J."/>
            <person name="Barry K."/>
            <person name="Miller A.N."/>
            <person name="Grigoriev I.V."/>
            <person name="Debuchy R."/>
            <person name="Gladieux P."/>
            <person name="Thoren M.H."/>
            <person name="Johannesson H."/>
        </authorList>
    </citation>
    <scope>NUCLEOTIDE SEQUENCE</scope>
    <source>
        <strain evidence="2">SMH2532-1</strain>
    </source>
</reference>
<keyword evidence="3" id="KW-1185">Reference proteome</keyword>
<comment type="caution">
    <text evidence="2">The sequence shown here is derived from an EMBL/GenBank/DDBJ whole genome shotgun (WGS) entry which is preliminary data.</text>
</comment>
<proteinExistence type="predicted"/>
<name>A0AA39XSM4_9PEZI</name>
<evidence type="ECO:0000256" key="1">
    <source>
        <dbReference type="SAM" id="Phobius"/>
    </source>
</evidence>
<accession>A0AA39XSM4</accession>
<dbReference type="AlphaFoldDB" id="A0AA39XSM4"/>
<gene>
    <name evidence="2" type="ORF">B0T16DRAFT_423275</name>
</gene>
<keyword evidence="1" id="KW-1133">Transmembrane helix</keyword>
<dbReference type="Proteomes" id="UP001174936">
    <property type="component" value="Unassembled WGS sequence"/>
</dbReference>
<evidence type="ECO:0000313" key="3">
    <source>
        <dbReference type="Proteomes" id="UP001174936"/>
    </source>
</evidence>
<protein>
    <submittedName>
        <fullName evidence="2">Uncharacterized protein</fullName>
    </submittedName>
</protein>
<evidence type="ECO:0000313" key="2">
    <source>
        <dbReference type="EMBL" id="KAK0639494.1"/>
    </source>
</evidence>
<keyword evidence="1" id="KW-0472">Membrane</keyword>
<feature type="transmembrane region" description="Helical" evidence="1">
    <location>
        <begin position="7"/>
        <end position="27"/>
    </location>
</feature>
<dbReference type="EMBL" id="JAULSV010000007">
    <property type="protein sequence ID" value="KAK0639494.1"/>
    <property type="molecule type" value="Genomic_DNA"/>
</dbReference>
<sequence length="74" mass="8086">MTSWNDIDWASLTVFGLFAMLCLPSMVGTNPERCLTIEVVASFVDHHATACVPDLDTPEEPVFSVAGYQKEIAP</sequence>
<keyword evidence="1" id="KW-0812">Transmembrane</keyword>
<organism evidence="2 3">
    <name type="scientific">Cercophora newfieldiana</name>
    <dbReference type="NCBI Taxonomy" id="92897"/>
    <lineage>
        <taxon>Eukaryota</taxon>
        <taxon>Fungi</taxon>
        <taxon>Dikarya</taxon>
        <taxon>Ascomycota</taxon>
        <taxon>Pezizomycotina</taxon>
        <taxon>Sordariomycetes</taxon>
        <taxon>Sordariomycetidae</taxon>
        <taxon>Sordariales</taxon>
        <taxon>Lasiosphaeriaceae</taxon>
        <taxon>Cercophora</taxon>
    </lineage>
</organism>